<protein>
    <submittedName>
        <fullName evidence="3">Uncharacterized protein</fullName>
    </submittedName>
</protein>
<evidence type="ECO:0000313" key="3">
    <source>
        <dbReference type="EMBL" id="THH19340.1"/>
    </source>
</evidence>
<keyword evidence="2" id="KW-0812">Transmembrane</keyword>
<feature type="transmembrane region" description="Helical" evidence="2">
    <location>
        <begin position="281"/>
        <end position="303"/>
    </location>
</feature>
<dbReference type="Proteomes" id="UP000310158">
    <property type="component" value="Unassembled WGS sequence"/>
</dbReference>
<feature type="region of interest" description="Disordered" evidence="1">
    <location>
        <begin position="393"/>
        <end position="417"/>
    </location>
</feature>
<feature type="transmembrane region" description="Helical" evidence="2">
    <location>
        <begin position="242"/>
        <end position="261"/>
    </location>
</feature>
<dbReference type="AlphaFoldDB" id="A0A4S4M8W4"/>
<comment type="caution">
    <text evidence="3">The sequence shown here is derived from an EMBL/GenBank/DDBJ whole genome shotgun (WGS) entry which is preliminary data.</text>
</comment>
<feature type="transmembrane region" description="Helical" evidence="2">
    <location>
        <begin position="166"/>
        <end position="188"/>
    </location>
</feature>
<keyword evidence="2" id="KW-0472">Membrane</keyword>
<dbReference type="EMBL" id="SGPL01000048">
    <property type="protein sequence ID" value="THH19340.1"/>
    <property type="molecule type" value="Genomic_DNA"/>
</dbReference>
<accession>A0A4S4M8W4</accession>
<proteinExistence type="predicted"/>
<organism evidence="3 4">
    <name type="scientific">Bondarzewia mesenterica</name>
    <dbReference type="NCBI Taxonomy" id="1095465"/>
    <lineage>
        <taxon>Eukaryota</taxon>
        <taxon>Fungi</taxon>
        <taxon>Dikarya</taxon>
        <taxon>Basidiomycota</taxon>
        <taxon>Agaricomycotina</taxon>
        <taxon>Agaricomycetes</taxon>
        <taxon>Russulales</taxon>
        <taxon>Bondarzewiaceae</taxon>
        <taxon>Bondarzewia</taxon>
    </lineage>
</organism>
<evidence type="ECO:0000313" key="4">
    <source>
        <dbReference type="Proteomes" id="UP000310158"/>
    </source>
</evidence>
<feature type="compositionally biased region" description="Basic and acidic residues" evidence="1">
    <location>
        <begin position="407"/>
        <end position="417"/>
    </location>
</feature>
<name>A0A4S4M8W4_9AGAM</name>
<evidence type="ECO:0000256" key="1">
    <source>
        <dbReference type="SAM" id="MobiDB-lite"/>
    </source>
</evidence>
<evidence type="ECO:0000256" key="2">
    <source>
        <dbReference type="SAM" id="Phobius"/>
    </source>
</evidence>
<sequence>MRDPYPIFFGLFFRPFNRPYLYTVPSPSPLLPPYRQVLTHSSSTPSPSVISVDSPWSIGSPHRSSCMTPFVHALLGLYVWEWFTSLDFDWAFLSGKRRLRWPLIFYFVGRYSLLAALVGITVSQNVTTEVNCQSLYTFNQVAGNFSIAMASVNLSLRTMAIWSQKLYIVLPLGAIILGHWGLLLRGVVLVKATWVEGTGCLITDTSNTIILATFIYTMSFDFIVTILTAYKLAYKKGTRSQLVSMIFTDGLVYFVIAFLGGSHRFLANTIAVVFMGLNLNAVMSVIADVPSAVVSTIVACRVVRRLTNYNSKGAEMFTCVPLPFRLLSHLTLTLTLPCWTSPSQGSNLEFRSGQRPGGITVNKSQAQGVHVQVRLFSSHSLVLQLPLTRRRPGQAVKDADSDIEAQGIRDEFKHPPY</sequence>
<keyword evidence="2" id="KW-1133">Transmembrane helix</keyword>
<keyword evidence="4" id="KW-1185">Reference proteome</keyword>
<dbReference type="OrthoDB" id="3197626at2759"/>
<feature type="transmembrane region" description="Helical" evidence="2">
    <location>
        <begin position="208"/>
        <end position="230"/>
    </location>
</feature>
<gene>
    <name evidence="3" type="ORF">EW146_g1796</name>
</gene>
<feature type="transmembrane region" description="Helical" evidence="2">
    <location>
        <begin position="103"/>
        <end position="123"/>
    </location>
</feature>
<reference evidence="3 4" key="1">
    <citation type="submission" date="2019-02" db="EMBL/GenBank/DDBJ databases">
        <title>Genome sequencing of the rare red list fungi Bondarzewia mesenterica.</title>
        <authorList>
            <person name="Buettner E."/>
            <person name="Kellner H."/>
        </authorList>
    </citation>
    <scope>NUCLEOTIDE SEQUENCE [LARGE SCALE GENOMIC DNA]</scope>
    <source>
        <strain evidence="3 4">DSM 108281</strain>
    </source>
</reference>